<dbReference type="EMBL" id="LNIX01000005">
    <property type="protein sequence ID" value="OXA53772.1"/>
    <property type="molecule type" value="Genomic_DNA"/>
</dbReference>
<keyword evidence="1" id="KW-0472">Membrane</keyword>
<protein>
    <submittedName>
        <fullName evidence="2">Uncharacterized protein</fullName>
    </submittedName>
</protein>
<keyword evidence="1" id="KW-0812">Transmembrane</keyword>
<evidence type="ECO:0000313" key="3">
    <source>
        <dbReference type="Proteomes" id="UP000198287"/>
    </source>
</evidence>
<evidence type="ECO:0000256" key="1">
    <source>
        <dbReference type="SAM" id="Phobius"/>
    </source>
</evidence>
<gene>
    <name evidence="2" type="ORF">Fcan01_11891</name>
</gene>
<feature type="transmembrane region" description="Helical" evidence="1">
    <location>
        <begin position="388"/>
        <end position="406"/>
    </location>
</feature>
<comment type="caution">
    <text evidence="2">The sequence shown here is derived from an EMBL/GenBank/DDBJ whole genome shotgun (WGS) entry which is preliminary data.</text>
</comment>
<keyword evidence="3" id="KW-1185">Reference proteome</keyword>
<dbReference type="Proteomes" id="UP000198287">
    <property type="component" value="Unassembled WGS sequence"/>
</dbReference>
<feature type="transmembrane region" description="Helical" evidence="1">
    <location>
        <begin position="638"/>
        <end position="656"/>
    </location>
</feature>
<dbReference type="AlphaFoldDB" id="A0A226E899"/>
<evidence type="ECO:0000313" key="2">
    <source>
        <dbReference type="EMBL" id="OXA53772.1"/>
    </source>
</evidence>
<accession>A0A226E899</accession>
<name>A0A226E899_FOLCA</name>
<keyword evidence="1" id="KW-1133">Transmembrane helix</keyword>
<organism evidence="2 3">
    <name type="scientific">Folsomia candida</name>
    <name type="common">Springtail</name>
    <dbReference type="NCBI Taxonomy" id="158441"/>
    <lineage>
        <taxon>Eukaryota</taxon>
        <taxon>Metazoa</taxon>
        <taxon>Ecdysozoa</taxon>
        <taxon>Arthropoda</taxon>
        <taxon>Hexapoda</taxon>
        <taxon>Collembola</taxon>
        <taxon>Entomobryomorpha</taxon>
        <taxon>Isotomoidea</taxon>
        <taxon>Isotomidae</taxon>
        <taxon>Proisotominae</taxon>
        <taxon>Folsomia</taxon>
    </lineage>
</organism>
<sequence length="668" mass="74764">MPTNSNLILEIKIFAAVFSNFQLPYIFSQHAIQLPSSFDGCTFSILSDFKKDLRPFLSFVQPQVDHPSIGQPPIGQAVLIDHVFGASNTPKYSAVRGLRNSPSKHNSCTALVLYTQWAFKPIRFTMAYIMLVGSRKMASPGFVLLQYDEYNRLPPLNDMFVRMTATFLIFSSSPTLGDHCFLPCLACGSGSGMQERINFQDTMSLADIWKKWFRKNRNLQGNQVNIEMDPSHQEICSSLSTHNLAHLQPDNCVKILLAQKFNFTTNPFSPAVYGNVISHIVAGRELNKLIAGEGSGFFAWIVQGVKIEPFRFAVVTDLSEMDLTAVFMPFDGITWFLAVTVLCSVATLLGAFSRGKNTKDMYWFWATSAFLEQSDSIELNILGQRNKIAVLFPLWLSLSFFCGVFYKGALYSYVTTSPIPIVPLTLREIVGEGLAIVTSTKQEIGRLTVFPLVGIMNDLLPENLSISSSTDEYLSMLRIIKGRFQMLLGDESELARNVSLGKPVRVGGNRSIRMPSRFVILNNAGDLDSFIESMKYFSKTSVVIKSREETSFVARVPWIATTNFFYDVLSYGLGALVESGLYERWRILADAGAQLEALDGISDYEPPVNHFARLMLASRREKPVWAEAQEVSLHVMKMPFATCGIFLILPVVVFIWEMGVFSREGIVK</sequence>
<reference evidence="2 3" key="1">
    <citation type="submission" date="2015-12" db="EMBL/GenBank/DDBJ databases">
        <title>The genome of Folsomia candida.</title>
        <authorList>
            <person name="Faddeeva A."/>
            <person name="Derks M.F."/>
            <person name="Anvar Y."/>
            <person name="Smit S."/>
            <person name="Van Straalen N."/>
            <person name="Roelofs D."/>
        </authorList>
    </citation>
    <scope>NUCLEOTIDE SEQUENCE [LARGE SCALE GENOMIC DNA]</scope>
    <source>
        <strain evidence="2 3">VU population</strain>
        <tissue evidence="2">Whole body</tissue>
    </source>
</reference>
<proteinExistence type="predicted"/>
<feature type="transmembrane region" description="Helical" evidence="1">
    <location>
        <begin position="333"/>
        <end position="352"/>
    </location>
</feature>